<dbReference type="AlphaFoldDB" id="A0A940X9H5"/>
<comment type="caution">
    <text evidence="1">The sequence shown here is derived from an EMBL/GenBank/DDBJ whole genome shotgun (WGS) entry which is preliminary data.</text>
</comment>
<dbReference type="EMBL" id="JAGFBV010000023">
    <property type="protein sequence ID" value="MBP4139185.1"/>
    <property type="molecule type" value="Genomic_DNA"/>
</dbReference>
<sequence>MKITLKKIKIVDIEIIQSELLKFIREKVDNISNCNDYQKYCNDIIVIDTLQSMFFIFRTKIESKKLVTNIILTPTQSVILLFCCQWEREQRTESQRFVMQTTSDLLHEKLVNI</sequence>
<protein>
    <submittedName>
        <fullName evidence="1">Uncharacterized protein</fullName>
    </submittedName>
</protein>
<proteinExistence type="predicted"/>
<gene>
    <name evidence="1" type="ORF">J3495_13980</name>
</gene>
<accession>A0A940X9H5</accession>
<evidence type="ECO:0000313" key="1">
    <source>
        <dbReference type="EMBL" id="MBP4139185.1"/>
    </source>
</evidence>
<reference evidence="1 2" key="1">
    <citation type="submission" date="2021-03" db="EMBL/GenBank/DDBJ databases">
        <title>Flavobacterium Flabelliformis Sp. Nov. And Flavobacterium Geliluteum Sp. Nov., Two Novel Multidrug Resistant Psychrophilic Species Isolated From Antarctica.</title>
        <authorList>
            <person name="Kralova S."/>
            <person name="Busse H.J."/>
            <person name="Bezdicek M."/>
            <person name="Nykrynova M."/>
            <person name="Kroupova E."/>
            <person name="Krsek D."/>
            <person name="Sedlacek I."/>
        </authorList>
    </citation>
    <scope>NUCLEOTIDE SEQUENCE [LARGE SCALE GENOMIC DNA]</scope>
    <source>
        <strain evidence="1 2">P7388</strain>
    </source>
</reference>
<evidence type="ECO:0000313" key="2">
    <source>
        <dbReference type="Proteomes" id="UP000675047"/>
    </source>
</evidence>
<dbReference type="Proteomes" id="UP000675047">
    <property type="component" value="Unassembled WGS sequence"/>
</dbReference>
<name>A0A940X9H5_9FLAO</name>
<dbReference type="RefSeq" id="WP_210667156.1">
    <property type="nucleotide sequence ID" value="NZ_JAGFBV010000023.1"/>
</dbReference>
<keyword evidence="2" id="KW-1185">Reference proteome</keyword>
<organism evidence="1 2">
    <name type="scientific">Flavobacterium geliluteum</name>
    <dbReference type="NCBI Taxonomy" id="2816120"/>
    <lineage>
        <taxon>Bacteria</taxon>
        <taxon>Pseudomonadati</taxon>
        <taxon>Bacteroidota</taxon>
        <taxon>Flavobacteriia</taxon>
        <taxon>Flavobacteriales</taxon>
        <taxon>Flavobacteriaceae</taxon>
        <taxon>Flavobacterium</taxon>
    </lineage>
</organism>